<protein>
    <submittedName>
        <fullName evidence="2">Sorbosone dehydrogenase</fullName>
    </submittedName>
</protein>
<dbReference type="InterPro" id="IPR011041">
    <property type="entry name" value="Quinoprot_gluc/sorb_DH_b-prop"/>
</dbReference>
<dbReference type="Proteomes" id="UP000218784">
    <property type="component" value="Unassembled WGS sequence"/>
</dbReference>
<dbReference type="SUPFAM" id="SSF50952">
    <property type="entry name" value="Soluble quinoprotein glucose dehydrogenase"/>
    <property type="match status" value="1"/>
</dbReference>
<feature type="domain" description="Pyrroloquinoline quinone-dependent pyranose dehydrogenase beta-propeller" evidence="1">
    <location>
        <begin position="69"/>
        <end position="285"/>
    </location>
</feature>
<evidence type="ECO:0000259" key="1">
    <source>
        <dbReference type="Pfam" id="PF22807"/>
    </source>
</evidence>
<keyword evidence="3" id="KW-1185">Reference proteome</keyword>
<dbReference type="InterPro" id="IPR011042">
    <property type="entry name" value="6-blade_b-propeller_TolB-like"/>
</dbReference>
<name>A0A2A4HWW1_9SPHN</name>
<dbReference type="Pfam" id="PF22807">
    <property type="entry name" value="TrAA12"/>
    <property type="match status" value="2"/>
</dbReference>
<dbReference type="RefSeq" id="WP_096613126.1">
    <property type="nucleotide sequence ID" value="NZ_NWVD01000006.1"/>
</dbReference>
<proteinExistence type="predicted"/>
<accession>A0A2A4HWW1</accession>
<sequence>MRKHILRVLALLLVIAIAVFAWFAWPDKARQDVAAVAGARPDITAPREQVIPTVKTAKPIGWAQGQTPTAAAGLRVAAFATGLDHPRWLYRLPNGDVLVAETNSPPRKGGGITGWVMRVLMGRVGAGVPSANRITLLRDADGDGVAELKTPFMTGLNSPFGMALLDGQLYIANTDALVRVPYTEGATKITAKPELVVKLPGGGNHWARNVIPAEDGRTLYVSVGSSSNIAENGLAAERNRAAILQVWPKEKTYRVFAAGLRNPNGMALVPGTNRLWTVVNERDMLGSDLVPDYLTAVELGDHFGWPWYYWGGYVDNRVEPKNPELQQYSKRPDYALGPHVAALGLTFAADARLGDRFVRGAFIGEHGSWNRSPLSGYKVVFVPFTPAGWPVAGSKPVDVLTGFVDADGKAHGRPVGVITDKTGALLVADDVGNAIWRVSAEK</sequence>
<feature type="domain" description="Pyrroloquinoline quinone-dependent pyranose dehydrogenase beta-propeller" evidence="1">
    <location>
        <begin position="326"/>
        <end position="439"/>
    </location>
</feature>
<dbReference type="InterPro" id="IPR054539">
    <property type="entry name" value="Beta-prop_PDH"/>
</dbReference>
<dbReference type="AlphaFoldDB" id="A0A2A4HWW1"/>
<reference evidence="2 3" key="1">
    <citation type="submission" date="2017-09" db="EMBL/GenBank/DDBJ databases">
        <title>Sphingomonas ginsenosidimutans KACC 14949, whole genome shotgun sequence.</title>
        <authorList>
            <person name="Feng G."/>
            <person name="Zhu H."/>
        </authorList>
    </citation>
    <scope>NUCLEOTIDE SEQUENCE [LARGE SCALE GENOMIC DNA]</scope>
    <source>
        <strain evidence="2 3">KACC 14949</strain>
    </source>
</reference>
<dbReference type="EMBL" id="NWVD01000006">
    <property type="protein sequence ID" value="PCG08379.1"/>
    <property type="molecule type" value="Genomic_DNA"/>
</dbReference>
<gene>
    <name evidence="2" type="ORF">COA17_13515</name>
</gene>
<organism evidence="2 3">
    <name type="scientific">Sphingomonas ginsenosidimutans</name>
    <dbReference type="NCBI Taxonomy" id="862134"/>
    <lineage>
        <taxon>Bacteria</taxon>
        <taxon>Pseudomonadati</taxon>
        <taxon>Pseudomonadota</taxon>
        <taxon>Alphaproteobacteria</taxon>
        <taxon>Sphingomonadales</taxon>
        <taxon>Sphingomonadaceae</taxon>
        <taxon>Sphingomonas</taxon>
    </lineage>
</organism>
<evidence type="ECO:0000313" key="3">
    <source>
        <dbReference type="Proteomes" id="UP000218784"/>
    </source>
</evidence>
<comment type="caution">
    <text evidence="2">The sequence shown here is derived from an EMBL/GenBank/DDBJ whole genome shotgun (WGS) entry which is preliminary data.</text>
</comment>
<evidence type="ECO:0000313" key="2">
    <source>
        <dbReference type="EMBL" id="PCG08379.1"/>
    </source>
</evidence>
<dbReference type="PANTHER" id="PTHR33546:SF1">
    <property type="entry name" value="LARGE, MULTIFUNCTIONAL SECRETED PROTEIN"/>
    <property type="match status" value="1"/>
</dbReference>
<dbReference type="Gene3D" id="2.120.10.30">
    <property type="entry name" value="TolB, C-terminal domain"/>
    <property type="match status" value="1"/>
</dbReference>
<dbReference type="PANTHER" id="PTHR33546">
    <property type="entry name" value="LARGE, MULTIFUNCTIONAL SECRETED PROTEIN-RELATED"/>
    <property type="match status" value="1"/>
</dbReference>